<feature type="transmembrane region" description="Helical" evidence="9">
    <location>
        <begin position="528"/>
        <end position="555"/>
    </location>
</feature>
<dbReference type="Pfam" id="PF01094">
    <property type="entry name" value="ANF_receptor"/>
    <property type="match status" value="1"/>
</dbReference>
<evidence type="ECO:0000256" key="3">
    <source>
        <dbReference type="ARBA" id="ARBA00022989"/>
    </source>
</evidence>
<keyword evidence="6 11" id="KW-0675">Receptor</keyword>
<accession>A0AA35S561</accession>
<keyword evidence="3 9" id="KW-1133">Transmembrane helix</keyword>
<dbReference type="Gene3D" id="3.40.50.2300">
    <property type="match status" value="2"/>
</dbReference>
<evidence type="ECO:0000256" key="1">
    <source>
        <dbReference type="ARBA" id="ARBA00004141"/>
    </source>
</evidence>
<feature type="transmembrane region" description="Helical" evidence="9">
    <location>
        <begin position="567"/>
        <end position="590"/>
    </location>
</feature>
<dbReference type="Proteomes" id="UP001174909">
    <property type="component" value="Unassembled WGS sequence"/>
</dbReference>
<evidence type="ECO:0000313" key="12">
    <source>
        <dbReference type="Proteomes" id="UP001174909"/>
    </source>
</evidence>
<dbReference type="PANTHER" id="PTHR10519">
    <property type="entry name" value="GABA-B RECEPTOR"/>
    <property type="match status" value="1"/>
</dbReference>
<keyword evidence="8" id="KW-0807">Transducer</keyword>
<dbReference type="Pfam" id="PF00003">
    <property type="entry name" value="7tm_3"/>
    <property type="match status" value="1"/>
</dbReference>
<evidence type="ECO:0000256" key="5">
    <source>
        <dbReference type="ARBA" id="ARBA00023136"/>
    </source>
</evidence>
<name>A0AA35S561_GEOBA</name>
<evidence type="ECO:0000256" key="2">
    <source>
        <dbReference type="ARBA" id="ARBA00022692"/>
    </source>
</evidence>
<dbReference type="GO" id="GO:0004965">
    <property type="term" value="F:G protein-coupled GABA receptor activity"/>
    <property type="evidence" value="ECO:0007669"/>
    <property type="project" value="InterPro"/>
</dbReference>
<dbReference type="PRINTS" id="PR00248">
    <property type="entry name" value="GPCRMGR"/>
</dbReference>
<dbReference type="InterPro" id="IPR001828">
    <property type="entry name" value="ANF_lig-bd_rcpt"/>
</dbReference>
<feature type="transmembrane region" description="Helical" evidence="9">
    <location>
        <begin position="744"/>
        <end position="767"/>
    </location>
</feature>
<evidence type="ECO:0000256" key="7">
    <source>
        <dbReference type="ARBA" id="ARBA00023180"/>
    </source>
</evidence>
<comment type="caution">
    <text evidence="11">The sequence shown here is derived from an EMBL/GenBank/DDBJ whole genome shotgun (WGS) entry which is preliminary data.</text>
</comment>
<keyword evidence="2 9" id="KW-0812">Transmembrane</keyword>
<evidence type="ECO:0000259" key="10">
    <source>
        <dbReference type="PROSITE" id="PS50259"/>
    </source>
</evidence>
<feature type="domain" description="G-protein coupled receptors family 3 profile" evidence="10">
    <location>
        <begin position="530"/>
        <end position="805"/>
    </location>
</feature>
<evidence type="ECO:0000256" key="9">
    <source>
        <dbReference type="SAM" id="Phobius"/>
    </source>
</evidence>
<protein>
    <submittedName>
        <fullName evidence="11">Gamma-aminobutyric acid type B receptor subunit 2</fullName>
    </submittedName>
</protein>
<dbReference type="InterPro" id="IPR028082">
    <property type="entry name" value="Peripla_BP_I"/>
</dbReference>
<dbReference type="PANTHER" id="PTHR10519:SF20">
    <property type="entry name" value="G-PROTEIN COUPLED RECEPTOR 156-RELATED"/>
    <property type="match status" value="1"/>
</dbReference>
<dbReference type="CDD" id="cd15047">
    <property type="entry name" value="7tmC_GABA-B-like"/>
    <property type="match status" value="1"/>
</dbReference>
<dbReference type="PRINTS" id="PR01176">
    <property type="entry name" value="GABABRECEPTR"/>
</dbReference>
<feature type="transmembrane region" description="Helical" evidence="9">
    <location>
        <begin position="708"/>
        <end position="732"/>
    </location>
</feature>
<keyword evidence="5 9" id="KW-0472">Membrane</keyword>
<dbReference type="InterPro" id="IPR000337">
    <property type="entry name" value="GPCR_3"/>
</dbReference>
<proteinExistence type="predicted"/>
<sequence>MPDMPDMRSLLKFRTDKIRSLEPHLQNVHEKMWGKLLLVSLLSLLSSNAASPGLVDVIYPPVENGPDARTPLYFSLIQSFSGQYISVYSLPGLHMALDFINQDNTLLPGYSLHYVFTDAACDRKEALNAFHHQVFDKVITNKLGVIGSGCSVSTEPTAAISHYYNLVQVSCIASSPAFRNRVLFPRYFQILPTDASQANAFYAMIRHYNWRRVALIVQDENLFTAAIDELKEDLFKDGVEYTEETLVIVEDDIIEGLSRDTFDDGSRIFIVAGYAPVGRQIMCEAYKNNLLYPRYLFFTISWYSEGWWRDGVEQYGCTQEQMEQVLEHTLTIVFLPSARYLDPSLTTDTKTNLTIGEYLRRESEEYVNRAPLNISKVDDLSSDCYDGMYAFTYALNSTINDLNTNMTLNDMANNYVDNVTGPFRIESFSYENSVVMETMFKNLERTNFRGVSGDVHFDSNGIRAVTQFIVLQYRKNQSTGDLESVVVGRISPDLTFTFEPGETEDTVWPRGVPYDGVTVNEEVLAVHVALTVVLTFLSCAGIIFSIVCLLFNFYFRNTKLIRLTSPNLNYLIGSGAILLYLAITVTVWPATTATAAGVLCNLQVWLTGFGYSLCYGTILVKMWRVYYIFNNPNSQKKKLHDWMLTLMVLCFLVIDLAMLVVYSAVQGSRGVLGAERVDDDETSNIEEGHQGIPRDFYVYVCSSLARDIFLGIFYGYKALLQVCGLFLAFATRKVKVKGLDDSKWIAATIYITSIVLAITILSLYTLGGLQNRFSGVFTVGLFIGTTFIMAFVFVSKMHTLLRDPDGKRVFSKSSPSENQPPSS</sequence>
<dbReference type="EMBL" id="CASHTH010002005">
    <property type="protein sequence ID" value="CAI8023399.1"/>
    <property type="molecule type" value="Genomic_DNA"/>
</dbReference>
<dbReference type="GO" id="GO:0007214">
    <property type="term" value="P:gamma-aminobutyric acid signaling pathway"/>
    <property type="evidence" value="ECO:0007669"/>
    <property type="project" value="TreeGrafter"/>
</dbReference>
<keyword evidence="12" id="KW-1185">Reference proteome</keyword>
<dbReference type="InterPro" id="IPR002455">
    <property type="entry name" value="GPCR3_GABA-B"/>
</dbReference>
<feature type="transmembrane region" description="Helical" evidence="9">
    <location>
        <begin position="644"/>
        <end position="665"/>
    </location>
</feature>
<dbReference type="SUPFAM" id="SSF53822">
    <property type="entry name" value="Periplasmic binding protein-like I"/>
    <property type="match status" value="1"/>
</dbReference>
<dbReference type="InterPro" id="IPR017978">
    <property type="entry name" value="GPCR_3_C"/>
</dbReference>
<keyword evidence="7" id="KW-0325">Glycoprotein</keyword>
<dbReference type="AlphaFoldDB" id="A0AA35S561"/>
<dbReference type="GO" id="GO:0038039">
    <property type="term" value="C:G protein-coupled receptor heterodimeric complex"/>
    <property type="evidence" value="ECO:0007669"/>
    <property type="project" value="TreeGrafter"/>
</dbReference>
<comment type="subcellular location">
    <subcellularLocation>
        <location evidence="1">Membrane</location>
        <topology evidence="1">Multi-pass membrane protein</topology>
    </subcellularLocation>
</comment>
<feature type="transmembrane region" description="Helical" evidence="9">
    <location>
        <begin position="602"/>
        <end position="623"/>
    </location>
</feature>
<evidence type="ECO:0000256" key="4">
    <source>
        <dbReference type="ARBA" id="ARBA00023040"/>
    </source>
</evidence>
<organism evidence="11 12">
    <name type="scientific">Geodia barretti</name>
    <name type="common">Barrett's horny sponge</name>
    <dbReference type="NCBI Taxonomy" id="519541"/>
    <lineage>
        <taxon>Eukaryota</taxon>
        <taxon>Metazoa</taxon>
        <taxon>Porifera</taxon>
        <taxon>Demospongiae</taxon>
        <taxon>Heteroscleromorpha</taxon>
        <taxon>Tetractinellida</taxon>
        <taxon>Astrophorina</taxon>
        <taxon>Geodiidae</taxon>
        <taxon>Geodia</taxon>
    </lineage>
</organism>
<evidence type="ECO:0000256" key="6">
    <source>
        <dbReference type="ARBA" id="ARBA00023170"/>
    </source>
</evidence>
<dbReference type="PROSITE" id="PS50259">
    <property type="entry name" value="G_PROTEIN_RECEP_F3_4"/>
    <property type="match status" value="1"/>
</dbReference>
<evidence type="ECO:0000256" key="8">
    <source>
        <dbReference type="ARBA" id="ARBA00023224"/>
    </source>
</evidence>
<reference evidence="11" key="1">
    <citation type="submission" date="2023-03" db="EMBL/GenBank/DDBJ databases">
        <authorList>
            <person name="Steffen K."/>
            <person name="Cardenas P."/>
        </authorList>
    </citation>
    <scope>NUCLEOTIDE SEQUENCE</scope>
</reference>
<feature type="transmembrane region" description="Helical" evidence="9">
    <location>
        <begin position="773"/>
        <end position="794"/>
    </location>
</feature>
<keyword evidence="4" id="KW-0297">G-protein coupled receptor</keyword>
<evidence type="ECO:0000313" key="11">
    <source>
        <dbReference type="EMBL" id="CAI8023399.1"/>
    </source>
</evidence>
<dbReference type="CDD" id="cd06366">
    <property type="entry name" value="PBP1_GABAb_receptor"/>
    <property type="match status" value="1"/>
</dbReference>
<gene>
    <name evidence="11" type="ORF">GBAR_LOCUS13681</name>
</gene>